<accession>A0A9N9UD31</accession>
<feature type="compositionally biased region" description="Basic and acidic residues" evidence="1">
    <location>
        <begin position="7"/>
        <end position="23"/>
    </location>
</feature>
<feature type="compositionally biased region" description="Low complexity" evidence="1">
    <location>
        <begin position="101"/>
        <end position="111"/>
    </location>
</feature>
<comment type="caution">
    <text evidence="2">The sequence shown here is derived from an EMBL/GenBank/DDBJ whole genome shotgun (WGS) entry which is preliminary data.</text>
</comment>
<sequence length="111" mass="11854">MPISYTWRDEADPRGRISEGRKGAAIHRIEQSCLDSQQRARVVRCDVTFGAGDNFRYNCFTRSGTMIGGGAAKCGKPREAPKPSRGGGGGGKPKPGKPCKKGSPGCAVMRR</sequence>
<reference evidence="3" key="1">
    <citation type="submission" date="2019-06" db="EMBL/GenBank/DDBJ databases">
        <authorList>
            <person name="Broberg M."/>
        </authorList>
    </citation>
    <scope>NUCLEOTIDE SEQUENCE [LARGE SCALE GENOMIC DNA]</scope>
</reference>
<protein>
    <submittedName>
        <fullName evidence="2">Uncharacterized protein</fullName>
    </submittedName>
</protein>
<organism evidence="2 3">
    <name type="scientific">Clonostachys byssicola</name>
    <dbReference type="NCBI Taxonomy" id="160290"/>
    <lineage>
        <taxon>Eukaryota</taxon>
        <taxon>Fungi</taxon>
        <taxon>Dikarya</taxon>
        <taxon>Ascomycota</taxon>
        <taxon>Pezizomycotina</taxon>
        <taxon>Sordariomycetes</taxon>
        <taxon>Hypocreomycetidae</taxon>
        <taxon>Hypocreales</taxon>
        <taxon>Bionectriaceae</taxon>
        <taxon>Clonostachys</taxon>
    </lineage>
</organism>
<name>A0A9N9UD31_9HYPO</name>
<evidence type="ECO:0000313" key="2">
    <source>
        <dbReference type="EMBL" id="CAG9988196.1"/>
    </source>
</evidence>
<dbReference type="AlphaFoldDB" id="A0A9N9UD31"/>
<proteinExistence type="predicted"/>
<keyword evidence="3" id="KW-1185">Reference proteome</keyword>
<dbReference type="Proteomes" id="UP000754883">
    <property type="component" value="Unassembled WGS sequence"/>
</dbReference>
<evidence type="ECO:0000256" key="1">
    <source>
        <dbReference type="SAM" id="MobiDB-lite"/>
    </source>
</evidence>
<feature type="region of interest" description="Disordered" evidence="1">
    <location>
        <begin position="1"/>
        <end position="23"/>
    </location>
</feature>
<reference evidence="2 3" key="2">
    <citation type="submission" date="2021-10" db="EMBL/GenBank/DDBJ databases">
        <authorList>
            <person name="Piombo E."/>
        </authorList>
    </citation>
    <scope>NUCLEOTIDE SEQUENCE [LARGE SCALE GENOMIC DNA]</scope>
</reference>
<gene>
    <name evidence="2" type="ORF">CBYS24578_00017764</name>
</gene>
<feature type="region of interest" description="Disordered" evidence="1">
    <location>
        <begin position="70"/>
        <end position="111"/>
    </location>
</feature>
<dbReference type="EMBL" id="CABFNO020001446">
    <property type="protein sequence ID" value="CAG9988196.1"/>
    <property type="molecule type" value="Genomic_DNA"/>
</dbReference>
<evidence type="ECO:0000313" key="3">
    <source>
        <dbReference type="Proteomes" id="UP000754883"/>
    </source>
</evidence>